<gene>
    <name evidence="4" type="ORF">NCTC10723_00770</name>
</gene>
<dbReference type="InterPro" id="IPR036737">
    <property type="entry name" value="OmpA-like_sf"/>
</dbReference>
<keyword evidence="5" id="KW-1185">Reference proteome</keyword>
<feature type="signal peptide" evidence="2">
    <location>
        <begin position="1"/>
        <end position="22"/>
    </location>
</feature>
<proteinExistence type="predicted"/>
<dbReference type="RefSeq" id="WP_115269529.1">
    <property type="nucleotide sequence ID" value="NZ_UGGU01000003.1"/>
</dbReference>
<dbReference type="AlphaFoldDB" id="A0A377GX22"/>
<keyword evidence="2" id="KW-0732">Signal</keyword>
<evidence type="ECO:0000256" key="1">
    <source>
        <dbReference type="PROSITE-ProRule" id="PRU00473"/>
    </source>
</evidence>
<feature type="domain" description="OmpA-like" evidence="3">
    <location>
        <begin position="214"/>
        <end position="336"/>
    </location>
</feature>
<sequence>MLTKRKSFLLLAVLALAGVSYAEDEELTSWKDVKLNYELKVGVTPYEKYGSKTYSNRYDEGLDFGLEVYRPFQNFSIGFGGEVKRKLDKEFIREDGERLYTYYLLAKRKIWGTYSLVARLGRTSQKEFDSTYYVAAGLEKRFGRFTVQLLGENTKLKNNFADKDYTTIGLKFGYIFGDISEPELNQPILPTTEPRDGEGNAQVPVVTTAPEPKFKLVIAGDEITGGYEAYKTYIPEVQKMNVQEMTKQLNEYDKSGVLEMTAYSDNTGSKELNVKLATERMNNLEQEFINNGLTDKVRIEKVNPEETVMNVYKVDNDTFENRKLNRRIEVSFYEDEEVVANDDGKIEEGVQE</sequence>
<reference evidence="4 5" key="1">
    <citation type="submission" date="2018-06" db="EMBL/GenBank/DDBJ databases">
        <authorList>
            <consortium name="Pathogen Informatics"/>
            <person name="Doyle S."/>
        </authorList>
    </citation>
    <scope>NUCLEOTIDE SEQUENCE [LARGE SCALE GENOMIC DNA]</scope>
    <source>
        <strain evidence="4 5">NCTC10723</strain>
    </source>
</reference>
<dbReference type="PROSITE" id="PS51123">
    <property type="entry name" value="OMPA_2"/>
    <property type="match status" value="1"/>
</dbReference>
<evidence type="ECO:0000256" key="2">
    <source>
        <dbReference type="SAM" id="SignalP"/>
    </source>
</evidence>
<keyword evidence="1" id="KW-0472">Membrane</keyword>
<feature type="chain" id="PRO_5016945096" evidence="2">
    <location>
        <begin position="23"/>
        <end position="352"/>
    </location>
</feature>
<keyword evidence="4" id="KW-0449">Lipoprotein</keyword>
<dbReference type="OrthoDB" id="9782229at2"/>
<evidence type="ECO:0000259" key="3">
    <source>
        <dbReference type="PROSITE" id="PS51123"/>
    </source>
</evidence>
<dbReference type="GO" id="GO:0016020">
    <property type="term" value="C:membrane"/>
    <property type="evidence" value="ECO:0007669"/>
    <property type="project" value="UniProtKB-UniRule"/>
</dbReference>
<dbReference type="EMBL" id="UGGU01000003">
    <property type="protein sequence ID" value="STO31322.1"/>
    <property type="molecule type" value="Genomic_DNA"/>
</dbReference>
<organism evidence="4 5">
    <name type="scientific">Fusobacterium necrogenes</name>
    <dbReference type="NCBI Taxonomy" id="858"/>
    <lineage>
        <taxon>Bacteria</taxon>
        <taxon>Fusobacteriati</taxon>
        <taxon>Fusobacteriota</taxon>
        <taxon>Fusobacteriia</taxon>
        <taxon>Fusobacteriales</taxon>
        <taxon>Fusobacteriaceae</taxon>
        <taxon>Fusobacterium</taxon>
    </lineage>
</organism>
<evidence type="ECO:0000313" key="4">
    <source>
        <dbReference type="EMBL" id="STO31322.1"/>
    </source>
</evidence>
<accession>A0A377GX22</accession>
<dbReference type="SUPFAM" id="SSF103088">
    <property type="entry name" value="OmpA-like"/>
    <property type="match status" value="1"/>
</dbReference>
<dbReference type="Proteomes" id="UP000255328">
    <property type="component" value="Unassembled WGS sequence"/>
</dbReference>
<dbReference type="InterPro" id="IPR006665">
    <property type="entry name" value="OmpA-like"/>
</dbReference>
<protein>
    <submittedName>
        <fullName evidence="4">Putative outer membrane lipoprotein</fullName>
    </submittedName>
</protein>
<name>A0A377GX22_9FUSO</name>
<dbReference type="Gene3D" id="3.30.1330.60">
    <property type="entry name" value="OmpA-like domain"/>
    <property type="match status" value="1"/>
</dbReference>
<evidence type="ECO:0000313" key="5">
    <source>
        <dbReference type="Proteomes" id="UP000255328"/>
    </source>
</evidence>